<feature type="region of interest" description="Disordered" evidence="3">
    <location>
        <begin position="1"/>
        <end position="77"/>
    </location>
</feature>
<keyword evidence="1" id="KW-0433">Leucine-rich repeat</keyword>
<feature type="compositionally biased region" description="Basic and acidic residues" evidence="3">
    <location>
        <begin position="1"/>
        <end position="11"/>
    </location>
</feature>
<gene>
    <name evidence="5" type="primary">RRP45_1</name>
    <name evidence="5" type="ORF">LTR16_002818</name>
</gene>
<dbReference type="InterPro" id="IPR032675">
    <property type="entry name" value="LRR_dom_sf"/>
</dbReference>
<keyword evidence="6" id="KW-1185">Reference proteome</keyword>
<feature type="region of interest" description="Disordered" evidence="3">
    <location>
        <begin position="364"/>
        <end position="428"/>
    </location>
</feature>
<dbReference type="InterPro" id="IPR020568">
    <property type="entry name" value="Ribosomal_Su5_D2-typ_SF"/>
</dbReference>
<dbReference type="Pfam" id="PF01138">
    <property type="entry name" value="RNase_PH"/>
    <property type="match status" value="1"/>
</dbReference>
<dbReference type="Proteomes" id="UP001357485">
    <property type="component" value="Unassembled WGS sequence"/>
</dbReference>
<dbReference type="EMBL" id="JAVRRA010024863">
    <property type="protein sequence ID" value="KAK5127668.1"/>
    <property type="molecule type" value="Genomic_DNA"/>
</dbReference>
<dbReference type="Gene3D" id="3.30.230.70">
    <property type="entry name" value="GHMP Kinase, N-terminal domain"/>
    <property type="match status" value="1"/>
</dbReference>
<dbReference type="SMART" id="SM00369">
    <property type="entry name" value="LRR_TYP"/>
    <property type="match status" value="6"/>
</dbReference>
<dbReference type="SUPFAM" id="SSF54211">
    <property type="entry name" value="Ribosomal protein S5 domain 2-like"/>
    <property type="match status" value="1"/>
</dbReference>
<dbReference type="Gene3D" id="3.80.10.10">
    <property type="entry name" value="Ribonuclease Inhibitor"/>
    <property type="match status" value="2"/>
</dbReference>
<feature type="compositionally biased region" description="Basic and acidic residues" evidence="3">
    <location>
        <begin position="399"/>
        <end position="413"/>
    </location>
</feature>
<dbReference type="Pfam" id="PF12799">
    <property type="entry name" value="LRR_4"/>
    <property type="match status" value="2"/>
</dbReference>
<sequence>MSDTNGARRTDGTSIKSLLESGSVHVNGSPLKDDSKSDSPRSSSGWDGKLRVEKKATLANSEALSDPEYSDEDAPPVDQIEADEGVRYGELDSSRELTLAFPGLLDDLPDDADNQITAVEIPSNIAPGLQELELYDNLISHMKGFYDFSELVNLDLSYNKLKHIKRIDHLKKLKQLYLVQNKISRIECLEGLNSLTYLELAGNRIRIIEGLKTLTKLEQLWLGKNKITELKGLDTLANLRLLSVQSNRLTSLTGLSALTKLEDLYISDNILTSLSGISSLPNLKLLDVSSNPIEHLSDLENLTHLQELWASSCQLSSFDEVEKQLGDKKELETVYFEGNPLQKRQPVLYRNKVRLALPLIRQVDASESPTSTPPPLPRDSPPKRSAEAEPPPELTSQEVRIEAPDRKHVEVNAHQRTHAMPREVEPSLNESDFLRQALRENIRLDGRAFDAFRPVEIEFGDEYGVVDVRLGKTRVVARISAEVTAPFPDRKFDGIFSISTELSPMASPAFEVGR</sequence>
<reference evidence="5 6" key="1">
    <citation type="submission" date="2023-08" db="EMBL/GenBank/DDBJ databases">
        <title>Black Yeasts Isolated from many extreme environments.</title>
        <authorList>
            <person name="Coleine C."/>
            <person name="Stajich J.E."/>
            <person name="Selbmann L."/>
        </authorList>
    </citation>
    <scope>NUCLEOTIDE SEQUENCE [LARGE SCALE GENOMIC DNA]</scope>
    <source>
        <strain evidence="5 6">CCFEE 536</strain>
    </source>
</reference>
<dbReference type="InterPro" id="IPR001611">
    <property type="entry name" value="Leu-rich_rpt"/>
</dbReference>
<organism evidence="5 6">
    <name type="scientific">Cryomyces antarcticus</name>
    <dbReference type="NCBI Taxonomy" id="329879"/>
    <lineage>
        <taxon>Eukaryota</taxon>
        <taxon>Fungi</taxon>
        <taxon>Dikarya</taxon>
        <taxon>Ascomycota</taxon>
        <taxon>Pezizomycotina</taxon>
        <taxon>Dothideomycetes</taxon>
        <taxon>Dothideomycetes incertae sedis</taxon>
        <taxon>Cryomyces</taxon>
    </lineage>
</organism>
<feature type="non-terminal residue" evidence="5">
    <location>
        <position position="514"/>
    </location>
</feature>
<dbReference type="SMART" id="SM00364">
    <property type="entry name" value="LRR_BAC"/>
    <property type="match status" value="3"/>
</dbReference>
<evidence type="ECO:0000259" key="4">
    <source>
        <dbReference type="Pfam" id="PF01138"/>
    </source>
</evidence>
<protein>
    <submittedName>
        <fullName evidence="5">3'-5'-exoribonuclease</fullName>
    </submittedName>
</protein>
<proteinExistence type="predicted"/>
<dbReference type="PANTHER" id="PTHR18849">
    <property type="entry name" value="LEUCINE RICH REPEAT PROTEIN"/>
    <property type="match status" value="1"/>
</dbReference>
<dbReference type="InterPro" id="IPR001247">
    <property type="entry name" value="ExoRNase_PH_dom1"/>
</dbReference>
<dbReference type="SUPFAM" id="SSF52058">
    <property type="entry name" value="L domain-like"/>
    <property type="match status" value="1"/>
</dbReference>
<evidence type="ECO:0000256" key="1">
    <source>
        <dbReference type="ARBA" id="ARBA00022614"/>
    </source>
</evidence>
<evidence type="ECO:0000313" key="6">
    <source>
        <dbReference type="Proteomes" id="UP001357485"/>
    </source>
</evidence>
<dbReference type="InterPro" id="IPR003591">
    <property type="entry name" value="Leu-rich_rpt_typical-subtyp"/>
</dbReference>
<feature type="domain" description="Exoribonuclease phosphorolytic" evidence="4">
    <location>
        <begin position="452"/>
        <end position="511"/>
    </location>
</feature>
<dbReference type="PANTHER" id="PTHR18849:SF0">
    <property type="entry name" value="CILIA- AND FLAGELLA-ASSOCIATED PROTEIN 410-RELATED"/>
    <property type="match status" value="1"/>
</dbReference>
<keyword evidence="2" id="KW-0677">Repeat</keyword>
<feature type="compositionally biased region" description="Acidic residues" evidence="3">
    <location>
        <begin position="68"/>
        <end position="77"/>
    </location>
</feature>
<evidence type="ECO:0000256" key="2">
    <source>
        <dbReference type="ARBA" id="ARBA00022737"/>
    </source>
</evidence>
<dbReference type="InterPro" id="IPR025875">
    <property type="entry name" value="Leu-rich_rpt_4"/>
</dbReference>
<accession>A0ABR0KSY2</accession>
<dbReference type="SMART" id="SM00365">
    <property type="entry name" value="LRR_SD22"/>
    <property type="match status" value="9"/>
</dbReference>
<comment type="caution">
    <text evidence="5">The sequence shown here is derived from an EMBL/GenBank/DDBJ whole genome shotgun (WGS) entry which is preliminary data.</text>
</comment>
<dbReference type="PROSITE" id="PS51450">
    <property type="entry name" value="LRR"/>
    <property type="match status" value="7"/>
</dbReference>
<evidence type="ECO:0000313" key="5">
    <source>
        <dbReference type="EMBL" id="KAK5127668.1"/>
    </source>
</evidence>
<evidence type="ECO:0000256" key="3">
    <source>
        <dbReference type="SAM" id="MobiDB-lite"/>
    </source>
</evidence>
<dbReference type="InterPro" id="IPR027408">
    <property type="entry name" value="PNPase/RNase_PH_dom_sf"/>
</dbReference>
<name>A0ABR0KSY2_9PEZI</name>